<comment type="caution">
    <text evidence="1">The sequence shown here is derived from an EMBL/GenBank/DDBJ whole genome shotgun (WGS) entry which is preliminary data.</text>
</comment>
<evidence type="ECO:0000313" key="1">
    <source>
        <dbReference type="EMBL" id="GAG60040.1"/>
    </source>
</evidence>
<accession>X0YUW6</accession>
<organism evidence="1">
    <name type="scientific">marine sediment metagenome</name>
    <dbReference type="NCBI Taxonomy" id="412755"/>
    <lineage>
        <taxon>unclassified sequences</taxon>
        <taxon>metagenomes</taxon>
        <taxon>ecological metagenomes</taxon>
    </lineage>
</organism>
<sequence>MIKQGIDVSVHSVKEITITQQNYAGDLSPEPFKIIRIIIRSEGEHEQTLELSCYTRLQGFSVTKLGGPDDLISRSIKVKHAGP</sequence>
<name>X0YUW6_9ZZZZ</name>
<gene>
    <name evidence="1" type="ORF">S01H4_07223</name>
</gene>
<dbReference type="AlphaFoldDB" id="X0YUW6"/>
<proteinExistence type="predicted"/>
<dbReference type="EMBL" id="BART01002340">
    <property type="protein sequence ID" value="GAG60040.1"/>
    <property type="molecule type" value="Genomic_DNA"/>
</dbReference>
<protein>
    <submittedName>
        <fullName evidence="1">Uncharacterized protein</fullName>
    </submittedName>
</protein>
<reference evidence="1" key="1">
    <citation type="journal article" date="2014" name="Front. Microbiol.">
        <title>High frequency of phylogenetically diverse reductive dehalogenase-homologous genes in deep subseafloor sedimentary metagenomes.</title>
        <authorList>
            <person name="Kawai M."/>
            <person name="Futagami T."/>
            <person name="Toyoda A."/>
            <person name="Takaki Y."/>
            <person name="Nishi S."/>
            <person name="Hori S."/>
            <person name="Arai W."/>
            <person name="Tsubouchi T."/>
            <person name="Morono Y."/>
            <person name="Uchiyama I."/>
            <person name="Ito T."/>
            <person name="Fujiyama A."/>
            <person name="Inagaki F."/>
            <person name="Takami H."/>
        </authorList>
    </citation>
    <scope>NUCLEOTIDE SEQUENCE</scope>
    <source>
        <strain evidence="1">Expedition CK06-06</strain>
    </source>
</reference>